<keyword evidence="2" id="KW-1185">Reference proteome</keyword>
<organism evidence="1 2">
    <name type="scientific">Prolemur simus</name>
    <name type="common">Greater bamboo lemur</name>
    <name type="synonym">Hapalemur simus</name>
    <dbReference type="NCBI Taxonomy" id="1328070"/>
    <lineage>
        <taxon>Eukaryota</taxon>
        <taxon>Metazoa</taxon>
        <taxon>Chordata</taxon>
        <taxon>Craniata</taxon>
        <taxon>Vertebrata</taxon>
        <taxon>Euteleostomi</taxon>
        <taxon>Mammalia</taxon>
        <taxon>Eutheria</taxon>
        <taxon>Euarchontoglires</taxon>
        <taxon>Primates</taxon>
        <taxon>Strepsirrhini</taxon>
        <taxon>Lemuriformes</taxon>
        <taxon>Lemuridae</taxon>
        <taxon>Prolemur</taxon>
    </lineage>
</organism>
<proteinExistence type="predicted"/>
<reference evidence="1" key="2">
    <citation type="submission" date="2025-09" db="UniProtKB">
        <authorList>
            <consortium name="Ensembl"/>
        </authorList>
    </citation>
    <scope>IDENTIFICATION</scope>
</reference>
<reference evidence="1" key="1">
    <citation type="submission" date="2025-08" db="UniProtKB">
        <authorList>
            <consortium name="Ensembl"/>
        </authorList>
    </citation>
    <scope>IDENTIFICATION</scope>
</reference>
<name>A0A8C8ZX15_PROSS</name>
<accession>A0A8C8ZX15</accession>
<sequence>CPQPSGHYLATRSSRMNSTGVVTTVHEALRKQPIREFLAEFLSTYVMMPTCVVCSPRKI</sequence>
<dbReference type="Ensembl" id="ENSPSMT00000028584.1">
    <property type="protein sequence ID" value="ENSPSMP00000024643.1"/>
    <property type="gene ID" value="ENSPSMG00000017368.1"/>
</dbReference>
<dbReference type="Proteomes" id="UP000694414">
    <property type="component" value="Unplaced"/>
</dbReference>
<evidence type="ECO:0000313" key="2">
    <source>
        <dbReference type="Proteomes" id="UP000694414"/>
    </source>
</evidence>
<protein>
    <submittedName>
        <fullName evidence="1">Uncharacterized protein</fullName>
    </submittedName>
</protein>
<dbReference type="AlphaFoldDB" id="A0A8C8ZX15"/>
<evidence type="ECO:0000313" key="1">
    <source>
        <dbReference type="Ensembl" id="ENSPSMP00000024643.1"/>
    </source>
</evidence>